<reference evidence="3" key="1">
    <citation type="submission" date="2016-11" db="UniProtKB">
        <authorList>
            <consortium name="WormBaseParasite"/>
        </authorList>
    </citation>
    <scope>IDENTIFICATION</scope>
</reference>
<sequence length="148" mass="17044">MKSSSIQQGITIVVDDEDTMDRETQRTNACKRCSPSSSSSFSSPSPRSHLDKDQEAYYRRATEFLPTMDEDQVHQALKRFCHPFRKNSAASLNRACQNVGSTGERRQKSSRISQRTHMLDDKVVNYYKKHIIKNLHANEMSTDRKDDD</sequence>
<feature type="region of interest" description="Disordered" evidence="1">
    <location>
        <begin position="1"/>
        <end position="54"/>
    </location>
</feature>
<protein>
    <submittedName>
        <fullName evidence="3">SAP30_Sin3_bdg domain-containing protein</fullName>
    </submittedName>
</protein>
<evidence type="ECO:0000313" key="3">
    <source>
        <dbReference type="WBParaSite" id="Csp11.Scaffold480.g1824.t1"/>
    </source>
</evidence>
<feature type="compositionally biased region" description="Low complexity" evidence="1">
    <location>
        <begin position="34"/>
        <end position="47"/>
    </location>
</feature>
<dbReference type="Proteomes" id="UP000095282">
    <property type="component" value="Unplaced"/>
</dbReference>
<evidence type="ECO:0000313" key="2">
    <source>
        <dbReference type="Proteomes" id="UP000095282"/>
    </source>
</evidence>
<evidence type="ECO:0000256" key="1">
    <source>
        <dbReference type="SAM" id="MobiDB-lite"/>
    </source>
</evidence>
<accession>A0A1I7T2L6</accession>
<proteinExistence type="predicted"/>
<organism evidence="2 3">
    <name type="scientific">Caenorhabditis tropicalis</name>
    <dbReference type="NCBI Taxonomy" id="1561998"/>
    <lineage>
        <taxon>Eukaryota</taxon>
        <taxon>Metazoa</taxon>
        <taxon>Ecdysozoa</taxon>
        <taxon>Nematoda</taxon>
        <taxon>Chromadorea</taxon>
        <taxon>Rhabditida</taxon>
        <taxon>Rhabditina</taxon>
        <taxon>Rhabditomorpha</taxon>
        <taxon>Rhabditoidea</taxon>
        <taxon>Rhabditidae</taxon>
        <taxon>Peloderinae</taxon>
        <taxon>Caenorhabditis</taxon>
    </lineage>
</organism>
<dbReference type="AlphaFoldDB" id="A0A1I7T2L6"/>
<feature type="compositionally biased region" description="Polar residues" evidence="1">
    <location>
        <begin position="1"/>
        <end position="10"/>
    </location>
</feature>
<name>A0A1I7T2L6_9PELO</name>
<keyword evidence="2" id="KW-1185">Reference proteome</keyword>
<dbReference type="WBParaSite" id="Csp11.Scaffold480.g1824.t1">
    <property type="protein sequence ID" value="Csp11.Scaffold480.g1824.t1"/>
    <property type="gene ID" value="Csp11.Scaffold480.g1824"/>
</dbReference>